<comment type="caution">
    <text evidence="6">The sequence shown here is derived from an EMBL/GenBank/DDBJ whole genome shotgun (WGS) entry which is preliminary data.</text>
</comment>
<accession>A0A9D1FAK7</accession>
<dbReference type="GO" id="GO:0030246">
    <property type="term" value="F:carbohydrate binding"/>
    <property type="evidence" value="ECO:0007669"/>
    <property type="project" value="TreeGrafter"/>
</dbReference>
<dbReference type="EMBL" id="DVJJ01000121">
    <property type="protein sequence ID" value="HIS65338.1"/>
    <property type="molecule type" value="Genomic_DNA"/>
</dbReference>
<reference evidence="6" key="2">
    <citation type="journal article" date="2021" name="PeerJ">
        <title>Extensive microbial diversity within the chicken gut microbiome revealed by metagenomics and culture.</title>
        <authorList>
            <person name="Gilroy R."/>
            <person name="Ravi A."/>
            <person name="Getino M."/>
            <person name="Pursley I."/>
            <person name="Horton D.L."/>
            <person name="Alikhan N.F."/>
            <person name="Baker D."/>
            <person name="Gharbi K."/>
            <person name="Hall N."/>
            <person name="Watson M."/>
            <person name="Adriaenssens E.M."/>
            <person name="Foster-Nyarko E."/>
            <person name="Jarju S."/>
            <person name="Secka A."/>
            <person name="Antonio M."/>
            <person name="Oren A."/>
            <person name="Chaudhuri R.R."/>
            <person name="La Ragione R."/>
            <person name="Hildebrand F."/>
            <person name="Pallen M.J."/>
        </authorList>
    </citation>
    <scope>NUCLEOTIDE SEQUENCE</scope>
    <source>
        <strain evidence="6">ChiBcec16-1751</strain>
    </source>
</reference>
<organism evidence="6 7">
    <name type="scientific">Candidatus Avoscillospira avistercoris</name>
    <dbReference type="NCBI Taxonomy" id="2840707"/>
    <lineage>
        <taxon>Bacteria</taxon>
        <taxon>Bacillati</taxon>
        <taxon>Bacillota</taxon>
        <taxon>Clostridia</taxon>
        <taxon>Eubacteriales</taxon>
        <taxon>Oscillospiraceae</taxon>
        <taxon>Oscillospiraceae incertae sedis</taxon>
        <taxon>Candidatus Avoscillospira</taxon>
    </lineage>
</organism>
<dbReference type="InterPro" id="IPR025997">
    <property type="entry name" value="SBP_2_dom"/>
</dbReference>
<sequence length="355" mass="37889">MKKLIALLLAATMVFSMAACSSGETAKDDTQDTSNTGDTTGTGETTGGEDWEIVVVPKDSSNPWFVRMNVGVEEYAEETGVNCYQKGTDQIDATLQAQLVQDLIAQDVDAICVVPVDIQSLDPILKEARDAGIVVITHEGADLQNVDYDIEAFSNAGYGQFIMDNLAAAMGEEGVYTTMVASLTNGSHNEWADAAVEYQKTAYPNMTLLEAQPRVESNDNGDTAYNVAKELFKTYPDLKGIMGTSSFDAPGVARAIQELGLRDKAFTTGTGMPADNAALLKDGIIKSLTLWDPAEAGKAMVSLALKVLNGEEVAAPLDLGIEGYDAMTFREGSTTVLEGQGWITIDAENVDSFGF</sequence>
<dbReference type="PANTHER" id="PTHR30036:SF7">
    <property type="entry name" value="ABC TRANSPORTER PERIPLASMIC-BINDING PROTEIN YPHF"/>
    <property type="match status" value="1"/>
</dbReference>
<name>A0A9D1FAK7_9FIRM</name>
<feature type="domain" description="Periplasmic binding protein" evidence="5">
    <location>
        <begin position="53"/>
        <end position="312"/>
    </location>
</feature>
<evidence type="ECO:0000256" key="3">
    <source>
        <dbReference type="SAM" id="MobiDB-lite"/>
    </source>
</evidence>
<feature type="region of interest" description="Disordered" evidence="3">
    <location>
        <begin position="24"/>
        <end position="49"/>
    </location>
</feature>
<feature type="chain" id="PRO_5038513310" evidence="4">
    <location>
        <begin position="19"/>
        <end position="355"/>
    </location>
</feature>
<proteinExistence type="inferred from homology"/>
<evidence type="ECO:0000256" key="1">
    <source>
        <dbReference type="ARBA" id="ARBA00004196"/>
    </source>
</evidence>
<dbReference type="InterPro" id="IPR050555">
    <property type="entry name" value="Bact_Solute-Bind_Prot2"/>
</dbReference>
<dbReference type="PROSITE" id="PS51257">
    <property type="entry name" value="PROKAR_LIPOPROTEIN"/>
    <property type="match status" value="1"/>
</dbReference>
<dbReference type="Proteomes" id="UP000886741">
    <property type="component" value="Unassembled WGS sequence"/>
</dbReference>
<dbReference type="AlphaFoldDB" id="A0A9D1FAK7"/>
<gene>
    <name evidence="6" type="ORF">IAA83_08215</name>
</gene>
<evidence type="ECO:0000256" key="2">
    <source>
        <dbReference type="ARBA" id="ARBA00007639"/>
    </source>
</evidence>
<dbReference type="InterPro" id="IPR028082">
    <property type="entry name" value="Peripla_BP_I"/>
</dbReference>
<dbReference type="SUPFAM" id="SSF53822">
    <property type="entry name" value="Periplasmic binding protein-like I"/>
    <property type="match status" value="1"/>
</dbReference>
<dbReference type="CDD" id="cd20001">
    <property type="entry name" value="PBP1_LsrB_Quorum_Sensing-like"/>
    <property type="match status" value="1"/>
</dbReference>
<feature type="compositionally biased region" description="Low complexity" evidence="3">
    <location>
        <begin position="32"/>
        <end position="43"/>
    </location>
</feature>
<feature type="signal peptide" evidence="4">
    <location>
        <begin position="1"/>
        <end position="18"/>
    </location>
</feature>
<evidence type="ECO:0000259" key="5">
    <source>
        <dbReference type="Pfam" id="PF13407"/>
    </source>
</evidence>
<comment type="similarity">
    <text evidence="2">Belongs to the bacterial solute-binding protein 2 family.</text>
</comment>
<evidence type="ECO:0000313" key="7">
    <source>
        <dbReference type="Proteomes" id="UP000886741"/>
    </source>
</evidence>
<dbReference type="Gene3D" id="3.40.50.2300">
    <property type="match status" value="2"/>
</dbReference>
<reference evidence="6" key="1">
    <citation type="submission" date="2020-10" db="EMBL/GenBank/DDBJ databases">
        <authorList>
            <person name="Gilroy R."/>
        </authorList>
    </citation>
    <scope>NUCLEOTIDE SEQUENCE</scope>
    <source>
        <strain evidence="6">ChiBcec16-1751</strain>
    </source>
</reference>
<evidence type="ECO:0000313" key="6">
    <source>
        <dbReference type="EMBL" id="HIS65338.1"/>
    </source>
</evidence>
<protein>
    <submittedName>
        <fullName evidence="6">Autoinducer 2 ABC transporter substrate-binding protein</fullName>
    </submittedName>
</protein>
<dbReference type="Pfam" id="PF13407">
    <property type="entry name" value="Peripla_BP_4"/>
    <property type="match status" value="1"/>
</dbReference>
<dbReference type="GO" id="GO:0030288">
    <property type="term" value="C:outer membrane-bounded periplasmic space"/>
    <property type="evidence" value="ECO:0007669"/>
    <property type="project" value="TreeGrafter"/>
</dbReference>
<keyword evidence="4" id="KW-0732">Signal</keyword>
<comment type="subcellular location">
    <subcellularLocation>
        <location evidence="1">Cell envelope</location>
    </subcellularLocation>
</comment>
<dbReference type="PANTHER" id="PTHR30036">
    <property type="entry name" value="D-XYLOSE-BINDING PERIPLASMIC PROTEIN"/>
    <property type="match status" value="1"/>
</dbReference>
<evidence type="ECO:0000256" key="4">
    <source>
        <dbReference type="SAM" id="SignalP"/>
    </source>
</evidence>